<evidence type="ECO:0000313" key="1">
    <source>
        <dbReference type="EMBL" id="KLU03611.1"/>
    </source>
</evidence>
<dbReference type="PATRIC" id="fig|595434.4.peg.4124"/>
<accession>A0A0J1BAT5</accession>
<gene>
    <name evidence="1" type="ORF">RISK_004348</name>
</gene>
<keyword evidence="2" id="KW-1185">Reference proteome</keyword>
<dbReference type="AlphaFoldDB" id="A0A0J1BAT5"/>
<protein>
    <submittedName>
        <fullName evidence="1">Uncharacterized protein</fullName>
    </submittedName>
</protein>
<sequence length="50" mass="5894">MIFSRGTFTITWSPRTTDHFKKLNAATHVHRLVRDFEHDDGPIHHRTLPV</sequence>
<dbReference type="Proteomes" id="UP000036367">
    <property type="component" value="Unassembled WGS sequence"/>
</dbReference>
<reference evidence="1" key="1">
    <citation type="submission" date="2015-05" db="EMBL/GenBank/DDBJ databases">
        <title>Permanent draft genome of Rhodopirellula islandicus K833.</title>
        <authorList>
            <person name="Kizina J."/>
            <person name="Richter M."/>
            <person name="Glockner F.O."/>
            <person name="Harder J."/>
        </authorList>
    </citation>
    <scope>NUCLEOTIDE SEQUENCE [LARGE SCALE GENOMIC DNA]</scope>
    <source>
        <strain evidence="1">K833</strain>
    </source>
</reference>
<comment type="caution">
    <text evidence="1">The sequence shown here is derived from an EMBL/GenBank/DDBJ whole genome shotgun (WGS) entry which is preliminary data.</text>
</comment>
<evidence type="ECO:0000313" key="2">
    <source>
        <dbReference type="Proteomes" id="UP000036367"/>
    </source>
</evidence>
<proteinExistence type="predicted"/>
<organism evidence="1 2">
    <name type="scientific">Rhodopirellula islandica</name>
    <dbReference type="NCBI Taxonomy" id="595434"/>
    <lineage>
        <taxon>Bacteria</taxon>
        <taxon>Pseudomonadati</taxon>
        <taxon>Planctomycetota</taxon>
        <taxon>Planctomycetia</taxon>
        <taxon>Pirellulales</taxon>
        <taxon>Pirellulaceae</taxon>
        <taxon>Rhodopirellula</taxon>
    </lineage>
</organism>
<name>A0A0J1BAT5_RHOIS</name>
<dbReference type="EMBL" id="LECT01000033">
    <property type="protein sequence ID" value="KLU03611.1"/>
    <property type="molecule type" value="Genomic_DNA"/>
</dbReference>